<organism evidence="5 6">
    <name type="scientific">Giardia muris</name>
    <dbReference type="NCBI Taxonomy" id="5742"/>
    <lineage>
        <taxon>Eukaryota</taxon>
        <taxon>Metamonada</taxon>
        <taxon>Diplomonadida</taxon>
        <taxon>Hexamitidae</taxon>
        <taxon>Giardiinae</taxon>
        <taxon>Giardia</taxon>
    </lineage>
</organism>
<sequence length="212" mass="24352">MTSYHLPEYWDQRYQADTEIFEWYQRYSDLRPKIQDVLPKNGRCLVVGAGSSELSFNLYDDPDAGIKDIVSIDVSQVIVRRMQGLVGDRKGCEFTVMSVMDLTYPDAAFDVVIDKGTLDSLLCGENGKETSTKALEQIFRVLKPQGYYICVSYANPDMRMVFFTQDSLDWDIEIRETPKPKLLDNTAPDEYYYIYLMKKRGDPVMGNAKGKK</sequence>
<dbReference type="AlphaFoldDB" id="A0A4Z1SYC6"/>
<dbReference type="FunFam" id="3.40.50.150:FF:000217">
    <property type="entry name" value="Methyltransferase protein 13"/>
    <property type="match status" value="1"/>
</dbReference>
<dbReference type="InterPro" id="IPR029063">
    <property type="entry name" value="SAM-dependent_MTases_sf"/>
</dbReference>
<name>A0A4Z1SYC6_GIAMU</name>
<dbReference type="GO" id="GO:0032259">
    <property type="term" value="P:methylation"/>
    <property type="evidence" value="ECO:0007669"/>
    <property type="project" value="UniProtKB-KW"/>
</dbReference>
<evidence type="ECO:0000313" key="6">
    <source>
        <dbReference type="Proteomes" id="UP000315496"/>
    </source>
</evidence>
<keyword evidence="3" id="KW-0808">Transferase</keyword>
<dbReference type="EMBL" id="VDLU01000002">
    <property type="protein sequence ID" value="TNJ28508.1"/>
    <property type="molecule type" value="Genomic_DNA"/>
</dbReference>
<comment type="caution">
    <text evidence="5">The sequence shown here is derived from an EMBL/GenBank/DDBJ whole genome shotgun (WGS) entry which is preliminary data.</text>
</comment>
<dbReference type="PANTHER" id="PTHR12176">
    <property type="entry name" value="SAM-DEPENDENT METHYLTRANSFERASE SUPERFAMILY PROTEIN"/>
    <property type="match status" value="1"/>
</dbReference>
<dbReference type="InterPro" id="IPR051419">
    <property type="entry name" value="Lys/N-term_MeTrsfase_sf"/>
</dbReference>
<dbReference type="CDD" id="cd02440">
    <property type="entry name" value="AdoMet_MTases"/>
    <property type="match status" value="1"/>
</dbReference>
<dbReference type="PANTHER" id="PTHR12176:SF79">
    <property type="entry name" value="METHYLTRANSFERASE TYPE 11 DOMAIN-CONTAINING PROTEIN"/>
    <property type="match status" value="1"/>
</dbReference>
<evidence type="ECO:0000256" key="2">
    <source>
        <dbReference type="ARBA" id="ARBA00022603"/>
    </source>
</evidence>
<dbReference type="InterPro" id="IPR025714">
    <property type="entry name" value="Methyltranfer_dom"/>
</dbReference>
<comment type="similarity">
    <text evidence="1">Belongs to the methyltransferase superfamily.</text>
</comment>
<evidence type="ECO:0000313" key="5">
    <source>
        <dbReference type="EMBL" id="TNJ28508.1"/>
    </source>
</evidence>
<keyword evidence="6" id="KW-1185">Reference proteome</keyword>
<protein>
    <submittedName>
        <fullName evidence="5">Endothelin-converting enzyme 2</fullName>
    </submittedName>
</protein>
<dbReference type="VEuPathDB" id="GiardiaDB:GMRT_11895"/>
<dbReference type="SUPFAM" id="SSF53335">
    <property type="entry name" value="S-adenosyl-L-methionine-dependent methyltransferases"/>
    <property type="match status" value="1"/>
</dbReference>
<dbReference type="Proteomes" id="UP000315496">
    <property type="component" value="Chromosome 2"/>
</dbReference>
<reference evidence="5 6" key="1">
    <citation type="submission" date="2019-05" db="EMBL/GenBank/DDBJ databases">
        <title>The compact genome of Giardia muris reveals important steps in the evolution of intestinal protozoan parasites.</title>
        <authorList>
            <person name="Xu F."/>
            <person name="Jimenez-Gonzalez A."/>
            <person name="Einarsson E."/>
            <person name="Astvaldsson A."/>
            <person name="Peirasmaki D."/>
            <person name="Eckmann L."/>
            <person name="Andersson J.O."/>
            <person name="Svard S.G."/>
            <person name="Jerlstrom-Hultqvist J."/>
        </authorList>
    </citation>
    <scope>NUCLEOTIDE SEQUENCE [LARGE SCALE GENOMIC DNA]</scope>
    <source>
        <strain evidence="5 6">Roberts-Thomson</strain>
    </source>
</reference>
<evidence type="ECO:0000256" key="3">
    <source>
        <dbReference type="ARBA" id="ARBA00022679"/>
    </source>
</evidence>
<accession>A0A4Z1SYC6</accession>
<dbReference type="GO" id="GO:0008168">
    <property type="term" value="F:methyltransferase activity"/>
    <property type="evidence" value="ECO:0007669"/>
    <property type="project" value="UniProtKB-KW"/>
</dbReference>
<dbReference type="OrthoDB" id="411785at2759"/>
<evidence type="ECO:0000259" key="4">
    <source>
        <dbReference type="Pfam" id="PF13847"/>
    </source>
</evidence>
<keyword evidence="2" id="KW-0489">Methyltransferase</keyword>
<feature type="domain" description="Methyltransferase" evidence="4">
    <location>
        <begin position="40"/>
        <end position="154"/>
    </location>
</feature>
<evidence type="ECO:0000256" key="1">
    <source>
        <dbReference type="ARBA" id="ARBA00008361"/>
    </source>
</evidence>
<dbReference type="Gene3D" id="3.40.50.150">
    <property type="entry name" value="Vaccinia Virus protein VP39"/>
    <property type="match status" value="1"/>
</dbReference>
<dbReference type="Pfam" id="PF13847">
    <property type="entry name" value="Methyltransf_31"/>
    <property type="match status" value="1"/>
</dbReference>
<proteinExistence type="inferred from homology"/>
<gene>
    <name evidence="5" type="ORF">GMRT_11895</name>
</gene>